<dbReference type="PROSITE" id="PS50105">
    <property type="entry name" value="SAM_DOMAIN"/>
    <property type="match status" value="2"/>
</dbReference>
<keyword evidence="3" id="KW-0677">Repeat</keyword>
<comment type="similarity">
    <text evidence="1">Belongs to the liprin family. Liprin-beta subfamily.</text>
</comment>
<evidence type="ECO:0000313" key="10">
    <source>
        <dbReference type="Proteomes" id="UP000314982"/>
    </source>
</evidence>
<dbReference type="SUPFAM" id="SSF47769">
    <property type="entry name" value="SAM/Pointed domain"/>
    <property type="match status" value="3"/>
</dbReference>
<dbReference type="InterPro" id="IPR013761">
    <property type="entry name" value="SAM/pointed_sf"/>
</dbReference>
<dbReference type="FunFam" id="1.10.150.50:FF:000017">
    <property type="entry name" value="Liprin-beta-1 isoform 1"/>
    <property type="match status" value="1"/>
</dbReference>
<dbReference type="STRING" id="62062.ENSHHUP00000070464"/>
<reference evidence="9" key="2">
    <citation type="submission" date="2025-08" db="UniProtKB">
        <authorList>
            <consortium name="Ensembl"/>
        </authorList>
    </citation>
    <scope>IDENTIFICATION</scope>
</reference>
<dbReference type="FunFam" id="1.10.150.50:FF:000007">
    <property type="entry name" value="Liprin-beta-1 isoform 1"/>
    <property type="match status" value="1"/>
</dbReference>
<evidence type="ECO:0000256" key="2">
    <source>
        <dbReference type="ARBA" id="ARBA00022553"/>
    </source>
</evidence>
<reference evidence="9" key="3">
    <citation type="submission" date="2025-09" db="UniProtKB">
        <authorList>
            <consortium name="Ensembl"/>
        </authorList>
    </citation>
    <scope>IDENTIFICATION</scope>
</reference>
<sequence length="894" mass="100668">MMSNASEMLAAALEQMDGIIAGSKAMGYSNGLFDCQSPTSPFLGSLRALHLLEDLRAALEMMDQDEREGLRCQVPDTTSDGLVEWLQQGQLTNGHGSAMIYQERLSRVESDKECLILQVSVLSDQVEVQGEKIRDLDMCLEEHREKLDTTEETLQRELLTRSTLETQKLELMTEVSSLKLKLTTVARARRDSEGLYQEVNDLRFRVTDMENERLQCEKKLKSTKEELQTLQRQLEELRRLKDQATLGVLTPDRTDGEKDVDVLRMKRAMESLMSANNDKDRRIEELQESITRYKKVQDLVKDTLNEDNYDDIQDDRSPSIQVTMDTDRATLAVGEETGRSCDEIPSIAVFSELEQESLMQEPDTDSPPEVPPHSAGSLGHINGNTEQTTIEEPSPPSTSPSNPTSNESFGTKKARSSFGRGFFKMRGGKRTSSAPSLAETERNGTDHLDLAGAPTHKPQGGDSSQTLPSSPAAKKKSRGFKKFLGRLKRSHSTSLDLEETETEFRRGGVRATAGPRLGWSRDLQHSANDVDAPFAQWSKEQVCVWLQEQGLGLHVAQAQQWIRSGYTLLQASQHDLEKELGIKQPLHRKKLQLALQALGSEEDVSKAKLDHNWVTRWLDDIGLPQYKSQFDEGRVDGQMLHYMTVDDLLSLKVGSVLHHLSIKRAIQVLRLNFYEPNCLRRRPSDENNITPAEISQWTNHRVMEWLRSVDLAEYAPNLRGSGVHGGVMVLEPRFNVESLALLLNIPPNKTLLRRHLATHFHLLIGSAAQRSKQECLENPDYTLLTATAKVKPRRLSFGGFGTLRKKRHEDSEEYVCPMDVEMPKNSSFQGGLRSYEDDLDQLEQMEDSEGAVRQIGAFSEEIDNLTSMLKEDEFFSEVSSRSPEASVTDDDSNV</sequence>
<dbReference type="GO" id="GO:0005829">
    <property type="term" value="C:cytosol"/>
    <property type="evidence" value="ECO:0007669"/>
    <property type="project" value="UniProtKB-ARBA"/>
</dbReference>
<dbReference type="Pfam" id="PF07647">
    <property type="entry name" value="SAM_2"/>
    <property type="match status" value="1"/>
</dbReference>
<feature type="compositionally biased region" description="Low complexity" evidence="7">
    <location>
        <begin position="416"/>
        <end position="425"/>
    </location>
</feature>
<comment type="function">
    <text evidence="5">May regulate the disassembly of focal adhesions. Did not bind receptor-like tyrosine phosphatases type 2A.</text>
</comment>
<evidence type="ECO:0000256" key="5">
    <source>
        <dbReference type="ARBA" id="ARBA00060046"/>
    </source>
</evidence>
<dbReference type="PANTHER" id="PTHR12587">
    <property type="entry name" value="LAR INTERACTING PROTEIN LIP -RELATED PROTEIN"/>
    <property type="match status" value="1"/>
</dbReference>
<evidence type="ECO:0000256" key="6">
    <source>
        <dbReference type="SAM" id="Coils"/>
    </source>
</evidence>
<dbReference type="InterPro" id="IPR001660">
    <property type="entry name" value="SAM"/>
</dbReference>
<protein>
    <submittedName>
        <fullName evidence="9">PPFIA binding protein 1a</fullName>
    </submittedName>
</protein>
<evidence type="ECO:0000256" key="1">
    <source>
        <dbReference type="ARBA" id="ARBA00007547"/>
    </source>
</evidence>
<feature type="coiled-coil region" evidence="6">
    <location>
        <begin position="206"/>
        <end position="296"/>
    </location>
</feature>
<dbReference type="CDD" id="cd09566">
    <property type="entry name" value="SAM_liprin-beta1_2_repeat2"/>
    <property type="match status" value="1"/>
</dbReference>
<feature type="compositionally biased region" description="Low complexity" evidence="7">
    <location>
        <begin position="399"/>
        <end position="408"/>
    </location>
</feature>
<dbReference type="GeneTree" id="ENSGT01050000244951"/>
<dbReference type="InterPro" id="IPR037619">
    <property type="entry name" value="LIPB1/2_SAM_3rd"/>
</dbReference>
<proteinExistence type="inferred from homology"/>
<feature type="compositionally biased region" description="Basic and acidic residues" evidence="7">
    <location>
        <begin position="439"/>
        <end position="449"/>
    </location>
</feature>
<dbReference type="Gene3D" id="1.10.150.50">
    <property type="entry name" value="Transcription Factor, Ets-1"/>
    <property type="match status" value="3"/>
</dbReference>
<dbReference type="InterPro" id="IPR037618">
    <property type="entry name" value="LIPB1/2_SAM_2nd"/>
</dbReference>
<evidence type="ECO:0000256" key="4">
    <source>
        <dbReference type="ARBA" id="ARBA00023054"/>
    </source>
</evidence>
<organism evidence="9 10">
    <name type="scientific">Hucho hucho</name>
    <name type="common">huchen</name>
    <dbReference type="NCBI Taxonomy" id="62062"/>
    <lineage>
        <taxon>Eukaryota</taxon>
        <taxon>Metazoa</taxon>
        <taxon>Chordata</taxon>
        <taxon>Craniata</taxon>
        <taxon>Vertebrata</taxon>
        <taxon>Euteleostomi</taxon>
        <taxon>Actinopterygii</taxon>
        <taxon>Neopterygii</taxon>
        <taxon>Teleostei</taxon>
        <taxon>Protacanthopterygii</taxon>
        <taxon>Salmoniformes</taxon>
        <taxon>Salmonidae</taxon>
        <taxon>Salmoninae</taxon>
        <taxon>Hucho</taxon>
    </lineage>
</organism>
<dbReference type="GO" id="GO:0007528">
    <property type="term" value="P:neuromuscular junction development"/>
    <property type="evidence" value="ECO:0007669"/>
    <property type="project" value="TreeGrafter"/>
</dbReference>
<dbReference type="FunFam" id="1.10.150.50:FF:000005">
    <property type="entry name" value="Liprin-beta-1 isoform 1"/>
    <property type="match status" value="1"/>
</dbReference>
<dbReference type="Pfam" id="PF00536">
    <property type="entry name" value="SAM_1"/>
    <property type="match status" value="2"/>
</dbReference>
<keyword evidence="2" id="KW-0597">Phosphoprotein</keyword>
<feature type="domain" description="SAM" evidence="8">
    <location>
        <begin position="537"/>
        <end position="601"/>
    </location>
</feature>
<dbReference type="CDD" id="cd09563">
    <property type="entry name" value="SAM_liprin-beta1_2_repeat1"/>
    <property type="match status" value="1"/>
</dbReference>
<accession>A0A4W5QDB6</accession>
<dbReference type="SMART" id="SM00454">
    <property type="entry name" value="SAM"/>
    <property type="match status" value="3"/>
</dbReference>
<evidence type="ECO:0000313" key="9">
    <source>
        <dbReference type="Ensembl" id="ENSHHUP00000070464.1"/>
    </source>
</evidence>
<evidence type="ECO:0000259" key="8">
    <source>
        <dbReference type="PROSITE" id="PS50105"/>
    </source>
</evidence>
<dbReference type="CDD" id="cd09569">
    <property type="entry name" value="SAM_liprin-beta1_2_repeat3"/>
    <property type="match status" value="1"/>
</dbReference>
<dbReference type="GO" id="GO:0048786">
    <property type="term" value="C:presynaptic active zone"/>
    <property type="evidence" value="ECO:0007669"/>
    <property type="project" value="TreeGrafter"/>
</dbReference>
<evidence type="ECO:0000256" key="7">
    <source>
        <dbReference type="SAM" id="MobiDB-lite"/>
    </source>
</evidence>
<evidence type="ECO:0000256" key="3">
    <source>
        <dbReference type="ARBA" id="ARBA00022737"/>
    </source>
</evidence>
<name>A0A4W5QDB6_9TELE</name>
<dbReference type="Proteomes" id="UP000314982">
    <property type="component" value="Unassembled WGS sequence"/>
</dbReference>
<feature type="region of interest" description="Disordered" evidence="7">
    <location>
        <begin position="874"/>
        <end position="894"/>
    </location>
</feature>
<dbReference type="Pfam" id="PF26022">
    <property type="entry name" value="CC_Liprin_beta"/>
    <property type="match status" value="1"/>
</dbReference>
<dbReference type="InterPro" id="IPR037617">
    <property type="entry name" value="LIPB1/2_SAM_1"/>
</dbReference>
<keyword evidence="4 6" id="KW-0175">Coiled coil</keyword>
<dbReference type="PANTHER" id="PTHR12587:SF21">
    <property type="entry name" value="PPFIA-BINDING PROTEIN 1A"/>
    <property type="match status" value="1"/>
</dbReference>
<dbReference type="InterPro" id="IPR029515">
    <property type="entry name" value="Liprin"/>
</dbReference>
<feature type="domain" description="SAM" evidence="8">
    <location>
        <begin position="614"/>
        <end position="672"/>
    </location>
</feature>
<dbReference type="AlphaFoldDB" id="A0A4W5QDB6"/>
<reference evidence="10" key="1">
    <citation type="submission" date="2018-06" db="EMBL/GenBank/DDBJ databases">
        <title>Genome assembly of Danube salmon.</title>
        <authorList>
            <person name="Macqueen D.J."/>
            <person name="Gundappa M.K."/>
        </authorList>
    </citation>
    <scope>NUCLEOTIDE SEQUENCE [LARGE SCALE GENOMIC DNA]</scope>
</reference>
<dbReference type="InterPro" id="IPR058914">
    <property type="entry name" value="LIPB1/2_CC"/>
</dbReference>
<keyword evidence="10" id="KW-1185">Reference proteome</keyword>
<dbReference type="Ensembl" id="ENSHHUT00000072810.1">
    <property type="protein sequence ID" value="ENSHHUP00000070464.1"/>
    <property type="gene ID" value="ENSHHUG00000041391.1"/>
</dbReference>
<feature type="coiled-coil region" evidence="6">
    <location>
        <begin position="133"/>
        <end position="160"/>
    </location>
</feature>
<feature type="region of interest" description="Disordered" evidence="7">
    <location>
        <begin position="356"/>
        <end position="480"/>
    </location>
</feature>